<dbReference type="PANTHER" id="PTHR23139">
    <property type="entry name" value="RNA-BINDING PROTEIN"/>
    <property type="match status" value="1"/>
</dbReference>
<dbReference type="GO" id="GO:0016607">
    <property type="term" value="C:nuclear speck"/>
    <property type="evidence" value="ECO:0000318"/>
    <property type="project" value="GO_Central"/>
</dbReference>
<protein>
    <submittedName>
        <fullName evidence="5">ADR130Wp</fullName>
    </submittedName>
</protein>
<feature type="region of interest" description="Disordered" evidence="4">
    <location>
        <begin position="1"/>
        <end position="180"/>
    </location>
</feature>
<dbReference type="AlphaFoldDB" id="Q759Z3"/>
<dbReference type="eggNOG" id="KOG0120">
    <property type="taxonomic scope" value="Eukaryota"/>
</dbReference>
<dbReference type="CDD" id="cd12232">
    <property type="entry name" value="RRM3_U2AF65"/>
    <property type="match status" value="1"/>
</dbReference>
<dbReference type="KEGG" id="ago:AGOS_ADR130W"/>
<reference evidence="5 6" key="1">
    <citation type="journal article" date="2004" name="Science">
        <title>The Ashbya gossypii genome as a tool for mapping the ancient Saccharomyces cerevisiae genome.</title>
        <authorList>
            <person name="Dietrich F.S."/>
            <person name="Voegeli S."/>
            <person name="Brachat S."/>
            <person name="Lerch A."/>
            <person name="Gates K."/>
            <person name="Steiner S."/>
            <person name="Mohr C."/>
            <person name="Pohlmann R."/>
            <person name="Luedi P."/>
            <person name="Choi S."/>
            <person name="Wing R.A."/>
            <person name="Flavier A."/>
            <person name="Gaffney T.D."/>
            <person name="Philippsen P."/>
        </authorList>
    </citation>
    <scope>NUCLEOTIDE SEQUENCE [LARGE SCALE GENOMIC DNA]</scope>
    <source>
        <strain evidence="6">ATCC 10895 / CBS 109.51 / FGSC 9923 / NRRL Y-1056</strain>
    </source>
</reference>
<name>Q759Z3_EREGS</name>
<feature type="compositionally biased region" description="Basic and acidic residues" evidence="4">
    <location>
        <begin position="55"/>
        <end position="72"/>
    </location>
</feature>
<dbReference type="FunCoup" id="Q759Z3">
    <property type="interactions" value="194"/>
</dbReference>
<sequence>MSSNLENLRSRIMASINSKKEEKKVPTGPRAAMGASEGAGSNESGSSGGWQGGERAGRGAERGEMRGERGDGWGRGGEGAARRGGHQTASNSMPLGAPSRFGGGGEARRGPGGGEGGWSAPGYDTRRGGRVGSRYGGRFDGGPGRIGKPAGGRGYSGPGRFRDGAGRGAPAARGLGRKARAGPPFAREWVPDEREVDWSRVPALEERPRLRPTRWDVTPRGFEHVPAERAKLSGLFPLPGQPQELDRMTLEGIAEKGALNRRTKILFEDPTKPNLAQCKLNRTLVLSGEGVGDLDRVAACVSDMLKNITLEGEHVLSSCEQRKGALVLELNSEESATLVLAAQAYLKNQLNSHIVWQRPEEYVARLDAEEPICDRNLIAMLGVPLQSASEVPGWLQEQDITYSWLHSVEVARQGANIFTQAVLYTPASAEAPLPSPQGVQVLQPNASELTQNYSDISYQSFSKVVAVQTHKPSKVVCLLNAVDPLELKNERYYREVHDAVMFGTPVLNCGPVESVKIPVPGPDFRNNFESVSLQIGKIFIKFKELSGAERAMLMLAGMRFCERTIICSYYSERDFDMDLF</sequence>
<evidence type="ECO:0000256" key="3">
    <source>
        <dbReference type="ARBA" id="ARBA00023187"/>
    </source>
</evidence>
<evidence type="ECO:0000256" key="2">
    <source>
        <dbReference type="ARBA" id="ARBA00022884"/>
    </source>
</evidence>
<dbReference type="OrthoDB" id="10266058at2759"/>
<evidence type="ECO:0000256" key="1">
    <source>
        <dbReference type="ARBA" id="ARBA00022664"/>
    </source>
</evidence>
<keyword evidence="2" id="KW-0694">RNA-binding</keyword>
<gene>
    <name evidence="5" type="ORF">AGOS_ADR130W</name>
</gene>
<keyword evidence="3" id="KW-0508">mRNA splicing</keyword>
<dbReference type="RefSeq" id="NP_984226.2">
    <property type="nucleotide sequence ID" value="NM_209579.2"/>
</dbReference>
<feature type="compositionally biased region" description="Gly residues" evidence="4">
    <location>
        <begin position="130"/>
        <end position="157"/>
    </location>
</feature>
<dbReference type="InParanoid" id="Q759Z3"/>
<dbReference type="GO" id="GO:0008187">
    <property type="term" value="F:poly-pyrimidine tract binding"/>
    <property type="evidence" value="ECO:0000318"/>
    <property type="project" value="GO_Central"/>
</dbReference>
<evidence type="ECO:0000313" key="5">
    <source>
        <dbReference type="EMBL" id="AAS52050.2"/>
    </source>
</evidence>
<dbReference type="GO" id="GO:0030628">
    <property type="term" value="F:pre-mRNA 3'-splice site binding"/>
    <property type="evidence" value="ECO:0000318"/>
    <property type="project" value="GO_Central"/>
</dbReference>
<dbReference type="Gene3D" id="3.30.70.330">
    <property type="match status" value="1"/>
</dbReference>
<dbReference type="STRING" id="284811.Q759Z3"/>
<dbReference type="GO" id="GO:0000243">
    <property type="term" value="C:commitment complex"/>
    <property type="evidence" value="ECO:0000318"/>
    <property type="project" value="GO_Central"/>
</dbReference>
<dbReference type="GeneID" id="4620387"/>
<organism evidence="5 6">
    <name type="scientific">Eremothecium gossypii (strain ATCC 10895 / CBS 109.51 / FGSC 9923 / NRRL Y-1056)</name>
    <name type="common">Yeast</name>
    <name type="synonym">Ashbya gossypii</name>
    <dbReference type="NCBI Taxonomy" id="284811"/>
    <lineage>
        <taxon>Eukaryota</taxon>
        <taxon>Fungi</taxon>
        <taxon>Dikarya</taxon>
        <taxon>Ascomycota</taxon>
        <taxon>Saccharomycotina</taxon>
        <taxon>Saccharomycetes</taxon>
        <taxon>Saccharomycetales</taxon>
        <taxon>Saccharomycetaceae</taxon>
        <taxon>Eremothecium</taxon>
    </lineage>
</organism>
<dbReference type="HOGENOM" id="CLU_470063_0_0_1"/>
<keyword evidence="1" id="KW-0507">mRNA processing</keyword>
<dbReference type="SUPFAM" id="SSF54928">
    <property type="entry name" value="RNA-binding domain, RBD"/>
    <property type="match status" value="1"/>
</dbReference>
<dbReference type="GO" id="GO:0000245">
    <property type="term" value="P:spliceosomal complex assembly"/>
    <property type="evidence" value="ECO:0000318"/>
    <property type="project" value="GO_Central"/>
</dbReference>
<evidence type="ECO:0000256" key="4">
    <source>
        <dbReference type="SAM" id="MobiDB-lite"/>
    </source>
</evidence>
<dbReference type="EMBL" id="AE016817">
    <property type="protein sequence ID" value="AAS52050.2"/>
    <property type="molecule type" value="Genomic_DNA"/>
</dbReference>
<reference evidence="6" key="2">
    <citation type="journal article" date="2013" name="G3 (Bethesda)">
        <title>Genomes of Ashbya fungi isolated from insects reveal four mating-type loci, numerous translocations, lack of transposons, and distinct gene duplications.</title>
        <authorList>
            <person name="Dietrich F.S."/>
            <person name="Voegeli S."/>
            <person name="Kuo S."/>
            <person name="Philippsen P."/>
        </authorList>
    </citation>
    <scope>GENOME REANNOTATION</scope>
    <source>
        <strain evidence="6">ATCC 10895 / CBS 109.51 / FGSC 9923 / NRRL Y-1056</strain>
    </source>
</reference>
<evidence type="ECO:0000313" key="6">
    <source>
        <dbReference type="Proteomes" id="UP000000591"/>
    </source>
</evidence>
<keyword evidence="6" id="KW-1185">Reference proteome</keyword>
<dbReference type="InterPro" id="IPR035979">
    <property type="entry name" value="RBD_domain_sf"/>
</dbReference>
<dbReference type="GO" id="GO:0071004">
    <property type="term" value="C:U2-type prespliceosome"/>
    <property type="evidence" value="ECO:0000318"/>
    <property type="project" value="GO_Central"/>
</dbReference>
<accession>Q759Z3</accession>
<feature type="compositionally biased region" description="Gly residues" evidence="4">
    <location>
        <begin position="101"/>
        <end position="119"/>
    </location>
</feature>
<dbReference type="InterPro" id="IPR012677">
    <property type="entry name" value="Nucleotide-bd_a/b_plait_sf"/>
</dbReference>
<proteinExistence type="predicted"/>
<feature type="compositionally biased region" description="Low complexity" evidence="4">
    <location>
        <begin position="30"/>
        <end position="45"/>
    </location>
</feature>
<dbReference type="Proteomes" id="UP000000591">
    <property type="component" value="Chromosome IV"/>
</dbReference>
<dbReference type="GO" id="GO:0089701">
    <property type="term" value="C:U2AF complex"/>
    <property type="evidence" value="ECO:0000318"/>
    <property type="project" value="GO_Central"/>
</dbReference>
<dbReference type="OMA" id="FIWQRPG"/>